<sequence length="104" mass="11607">MLAIALGSVRGGAKRFSSGDGVQMKKPRPAVAELVARFARIAKLDMNRAIGEDAVGMLVRLKDETGALDETECVIVELKRDGRISARRLVELLRRHQRECLHRR</sequence>
<reference evidence="1 2" key="1">
    <citation type="submission" date="2016-10" db="EMBL/GenBank/DDBJ databases">
        <authorList>
            <person name="de Groot N.N."/>
        </authorList>
    </citation>
    <scope>NUCLEOTIDE SEQUENCE [LARGE SCALE GENOMIC DNA]</scope>
    <source>
        <strain evidence="2">DSM 938 / 37b4</strain>
    </source>
</reference>
<proteinExistence type="predicted"/>
<accession>A0A1G7RD66</accession>
<protein>
    <submittedName>
        <fullName evidence="1">Uncharacterized protein</fullName>
    </submittedName>
</protein>
<dbReference type="AlphaFoldDB" id="A0A1G7RD66"/>
<organism evidence="1 2">
    <name type="scientific">Rhodobacter capsulatus</name>
    <name type="common">Rhodopseudomonas capsulata</name>
    <dbReference type="NCBI Taxonomy" id="1061"/>
    <lineage>
        <taxon>Bacteria</taxon>
        <taxon>Pseudomonadati</taxon>
        <taxon>Pseudomonadota</taxon>
        <taxon>Alphaproteobacteria</taxon>
        <taxon>Rhodobacterales</taxon>
        <taxon>Rhodobacter group</taxon>
        <taxon>Rhodobacter</taxon>
    </lineage>
</organism>
<dbReference type="Proteomes" id="UP000183812">
    <property type="component" value="Unassembled WGS sequence"/>
</dbReference>
<name>A0A1G7RD66_RHOCA</name>
<dbReference type="EMBL" id="FNAY01000029">
    <property type="protein sequence ID" value="SDG08672.1"/>
    <property type="molecule type" value="Genomic_DNA"/>
</dbReference>
<evidence type="ECO:0000313" key="1">
    <source>
        <dbReference type="EMBL" id="SDG08672.1"/>
    </source>
</evidence>
<evidence type="ECO:0000313" key="2">
    <source>
        <dbReference type="Proteomes" id="UP000183812"/>
    </source>
</evidence>
<gene>
    <name evidence="1" type="ORF">SAMN04244550_03397</name>
</gene>